<dbReference type="EMBL" id="SLUN01000021">
    <property type="protein sequence ID" value="TCL63347.1"/>
    <property type="molecule type" value="Genomic_DNA"/>
</dbReference>
<accession>A0A4V2QDA8</accession>
<gene>
    <name evidence="3" type="ORF">EDC14_102165</name>
</gene>
<dbReference type="SUPFAM" id="SSF53850">
    <property type="entry name" value="Periplasmic binding protein-like II"/>
    <property type="match status" value="1"/>
</dbReference>
<feature type="signal peptide" evidence="1">
    <location>
        <begin position="1"/>
        <end position="19"/>
    </location>
</feature>
<reference evidence="3 4" key="1">
    <citation type="submission" date="2019-03" db="EMBL/GenBank/DDBJ databases">
        <title>Genomic Encyclopedia of Type Strains, Phase IV (KMG-IV): sequencing the most valuable type-strain genomes for metagenomic binning, comparative biology and taxonomic classification.</title>
        <authorList>
            <person name="Goeker M."/>
        </authorList>
    </citation>
    <scope>NUCLEOTIDE SEQUENCE [LARGE SCALE GENOMIC DNA]</scope>
    <source>
        <strain evidence="3 4">LX-B</strain>
    </source>
</reference>
<evidence type="ECO:0000313" key="3">
    <source>
        <dbReference type="EMBL" id="TCL63347.1"/>
    </source>
</evidence>
<dbReference type="OrthoDB" id="2054296at2"/>
<protein>
    <submittedName>
        <fullName evidence="3">NitT/TauT family transport system substrate-binding protein</fullName>
    </submittedName>
</protein>
<keyword evidence="1" id="KW-0732">Signal</keyword>
<sequence>MKKFVLLLLVIAIIGSTFADCSAASKPKKLPVLKVAIMPFLLSLPVKYMVDRGWDKENGFKIETILFSTGAPMNEALGAGLWDVATIGTAAVTTISVYNAKLIAETSDAAGGIELFARPDSPIAKVKGFNPTFPTLMGNPETVRGKTILMPIGTIVQLMALKWEEKIGVKDKEVNSVNMEYATAFQAFNSGQGDLVALNPPLSFMAHEKGWVSVCNLNDLKIPQYDNVLASSNAYEKKKNLLVKFVRLMYRANAELKKNPALEAKELSAWYKQNGQNVDEKLVKAEVASRPLLTAEDARKKPLGDAMKTTAEFMASIGKLQTDKLPIFDKNIVNDVLKAALRK</sequence>
<dbReference type="Pfam" id="PF09084">
    <property type="entry name" value="NMT1"/>
    <property type="match status" value="1"/>
</dbReference>
<feature type="chain" id="PRO_5038677067" evidence="1">
    <location>
        <begin position="20"/>
        <end position="343"/>
    </location>
</feature>
<comment type="caution">
    <text evidence="3">The sequence shown here is derived from an EMBL/GenBank/DDBJ whole genome shotgun (WGS) entry which is preliminary data.</text>
</comment>
<name>A0A4V2QDA8_HYDET</name>
<proteinExistence type="predicted"/>
<dbReference type="InterPro" id="IPR015168">
    <property type="entry name" value="SsuA/THI5"/>
</dbReference>
<dbReference type="PANTHER" id="PTHR30024">
    <property type="entry name" value="ALIPHATIC SULFONATES-BINDING PROTEIN-RELATED"/>
    <property type="match status" value="1"/>
</dbReference>
<dbReference type="Proteomes" id="UP000295008">
    <property type="component" value="Unassembled WGS sequence"/>
</dbReference>
<evidence type="ECO:0000259" key="2">
    <source>
        <dbReference type="Pfam" id="PF09084"/>
    </source>
</evidence>
<evidence type="ECO:0000256" key="1">
    <source>
        <dbReference type="SAM" id="SignalP"/>
    </source>
</evidence>
<keyword evidence="4" id="KW-1185">Reference proteome</keyword>
<dbReference type="AlphaFoldDB" id="A0A4V2QDA8"/>
<organism evidence="3 4">
    <name type="scientific">Hydrogenispora ethanolica</name>
    <dbReference type="NCBI Taxonomy" id="1082276"/>
    <lineage>
        <taxon>Bacteria</taxon>
        <taxon>Bacillati</taxon>
        <taxon>Bacillota</taxon>
        <taxon>Hydrogenispora</taxon>
    </lineage>
</organism>
<evidence type="ECO:0000313" key="4">
    <source>
        <dbReference type="Proteomes" id="UP000295008"/>
    </source>
</evidence>
<dbReference type="RefSeq" id="WP_132015389.1">
    <property type="nucleotide sequence ID" value="NZ_SLUN01000021.1"/>
</dbReference>
<dbReference type="Gene3D" id="3.40.190.10">
    <property type="entry name" value="Periplasmic binding protein-like II"/>
    <property type="match status" value="2"/>
</dbReference>
<feature type="domain" description="SsuA/THI5-like" evidence="2">
    <location>
        <begin position="140"/>
        <end position="261"/>
    </location>
</feature>